<evidence type="ECO:0000256" key="2">
    <source>
        <dbReference type="ARBA" id="ARBA00022692"/>
    </source>
</evidence>
<keyword evidence="2 5" id="KW-0812">Transmembrane</keyword>
<proteinExistence type="inferred from homology"/>
<dbReference type="HAMAP" id="MF_00902">
    <property type="entry name" value="TatC"/>
    <property type="match status" value="1"/>
</dbReference>
<evidence type="ECO:0000256" key="4">
    <source>
        <dbReference type="ARBA" id="ARBA00023136"/>
    </source>
</evidence>
<name>A0A3B0UP76_9ZZZZ</name>
<feature type="transmembrane region" description="Helical" evidence="5">
    <location>
        <begin position="225"/>
        <end position="244"/>
    </location>
</feature>
<dbReference type="EMBL" id="UOES01000094">
    <property type="protein sequence ID" value="VAW26389.1"/>
    <property type="molecule type" value="Genomic_DNA"/>
</dbReference>
<dbReference type="PANTHER" id="PTHR30371:SF0">
    <property type="entry name" value="SEC-INDEPENDENT PROTEIN TRANSLOCASE PROTEIN TATC, CHLOROPLASTIC-RELATED"/>
    <property type="match status" value="1"/>
</dbReference>
<evidence type="ECO:0000256" key="5">
    <source>
        <dbReference type="SAM" id="Phobius"/>
    </source>
</evidence>
<dbReference type="GO" id="GO:0009977">
    <property type="term" value="F:proton motive force dependent protein transmembrane transporter activity"/>
    <property type="evidence" value="ECO:0007669"/>
    <property type="project" value="TreeGrafter"/>
</dbReference>
<organism evidence="6">
    <name type="scientific">hydrothermal vent metagenome</name>
    <dbReference type="NCBI Taxonomy" id="652676"/>
    <lineage>
        <taxon>unclassified sequences</taxon>
        <taxon>metagenomes</taxon>
        <taxon>ecological metagenomes</taxon>
    </lineage>
</organism>
<dbReference type="AlphaFoldDB" id="A0A3B0UP76"/>
<dbReference type="NCBIfam" id="TIGR00945">
    <property type="entry name" value="tatC"/>
    <property type="match status" value="1"/>
</dbReference>
<feature type="transmembrane region" description="Helical" evidence="5">
    <location>
        <begin position="31"/>
        <end position="48"/>
    </location>
</feature>
<evidence type="ECO:0000256" key="1">
    <source>
        <dbReference type="ARBA" id="ARBA00004141"/>
    </source>
</evidence>
<sequence length="282" mass="32192">MALDQIEVYNDEEGEKEMTFLDHLEELRWHLIRAVSSILILAVVVFLSKDFVWHSIILAPSRLDFWTYRIMCQAGEYFNSPALCIQDLPFIIQNRKMTGQFTMHITSSALIGLLVAFPYVFWEIWRFIKPGLRAEEQKHSRGAVFFVSFLFTLGVLFGYFIISPLSVNFLAHYSVDGSIANEFELSNYVSTISMIVLASAVLFQLPMVVYFLSKAGLITPSIMKHYRKHAIVAILILGALLTPPDPMSQILIAFPLFGLYQISIFISAGVLRNKKKEDLEHE</sequence>
<dbReference type="PRINTS" id="PR01840">
    <property type="entry name" value="TATCFAMILY"/>
</dbReference>
<evidence type="ECO:0000313" key="6">
    <source>
        <dbReference type="EMBL" id="VAW26389.1"/>
    </source>
</evidence>
<evidence type="ECO:0000256" key="3">
    <source>
        <dbReference type="ARBA" id="ARBA00022989"/>
    </source>
</evidence>
<keyword evidence="3 5" id="KW-1133">Transmembrane helix</keyword>
<dbReference type="GO" id="GO:0033281">
    <property type="term" value="C:TAT protein transport complex"/>
    <property type="evidence" value="ECO:0007669"/>
    <property type="project" value="TreeGrafter"/>
</dbReference>
<feature type="transmembrane region" description="Helical" evidence="5">
    <location>
        <begin position="192"/>
        <end position="213"/>
    </location>
</feature>
<dbReference type="PANTHER" id="PTHR30371">
    <property type="entry name" value="SEC-INDEPENDENT PROTEIN TRANSLOCASE PROTEIN TATC"/>
    <property type="match status" value="1"/>
</dbReference>
<gene>
    <name evidence="6" type="ORF">MNBD_BACTEROID06-545</name>
</gene>
<dbReference type="Pfam" id="PF00902">
    <property type="entry name" value="TatC"/>
    <property type="match status" value="1"/>
</dbReference>
<comment type="subcellular location">
    <subcellularLocation>
        <location evidence="1">Membrane</location>
        <topology evidence="1">Multi-pass membrane protein</topology>
    </subcellularLocation>
</comment>
<protein>
    <submittedName>
        <fullName evidence="6">Twin-arginine translocation protein TatC</fullName>
    </submittedName>
</protein>
<feature type="transmembrane region" description="Helical" evidence="5">
    <location>
        <begin position="143"/>
        <end position="162"/>
    </location>
</feature>
<feature type="transmembrane region" description="Helical" evidence="5">
    <location>
        <begin position="250"/>
        <end position="271"/>
    </location>
</feature>
<feature type="transmembrane region" description="Helical" evidence="5">
    <location>
        <begin position="101"/>
        <end position="122"/>
    </location>
</feature>
<dbReference type="InterPro" id="IPR002033">
    <property type="entry name" value="TatC"/>
</dbReference>
<accession>A0A3B0UP76</accession>
<reference evidence="6" key="1">
    <citation type="submission" date="2018-06" db="EMBL/GenBank/DDBJ databases">
        <authorList>
            <person name="Zhirakovskaya E."/>
        </authorList>
    </citation>
    <scope>NUCLEOTIDE SEQUENCE</scope>
</reference>
<dbReference type="GO" id="GO:0065002">
    <property type="term" value="P:intracellular protein transmembrane transport"/>
    <property type="evidence" value="ECO:0007669"/>
    <property type="project" value="TreeGrafter"/>
</dbReference>
<dbReference type="GO" id="GO:0043953">
    <property type="term" value="P:protein transport by the Tat complex"/>
    <property type="evidence" value="ECO:0007669"/>
    <property type="project" value="TreeGrafter"/>
</dbReference>
<keyword evidence="4 5" id="KW-0472">Membrane</keyword>